<keyword evidence="1" id="KW-0812">Transmembrane</keyword>
<accession>A0A3M9MFQ8</accession>
<keyword evidence="1" id="KW-0472">Membrane</keyword>
<feature type="transmembrane region" description="Helical" evidence="1">
    <location>
        <begin position="20"/>
        <end position="37"/>
    </location>
</feature>
<organism evidence="2 3">
    <name type="scientific">Flexivirga caeni</name>
    <dbReference type="NCBI Taxonomy" id="2294115"/>
    <lineage>
        <taxon>Bacteria</taxon>
        <taxon>Bacillati</taxon>
        <taxon>Actinomycetota</taxon>
        <taxon>Actinomycetes</taxon>
        <taxon>Micrococcales</taxon>
        <taxon>Dermacoccaceae</taxon>
        <taxon>Flexivirga</taxon>
    </lineage>
</organism>
<dbReference type="RefSeq" id="WP_123270428.1">
    <property type="nucleotide sequence ID" value="NZ_RJJQ01000003.1"/>
</dbReference>
<dbReference type="Pfam" id="PF13398">
    <property type="entry name" value="Peptidase_M50B"/>
    <property type="match status" value="1"/>
</dbReference>
<dbReference type="OrthoDB" id="5184455at2"/>
<protein>
    <submittedName>
        <fullName evidence="2">M50 family peptidase</fullName>
    </submittedName>
</protein>
<keyword evidence="1" id="KW-1133">Transmembrane helix</keyword>
<proteinExistence type="predicted"/>
<dbReference type="PROSITE" id="PS51257">
    <property type="entry name" value="PROKAR_LIPOPROTEIN"/>
    <property type="match status" value="1"/>
</dbReference>
<comment type="caution">
    <text evidence="2">The sequence shown here is derived from an EMBL/GenBank/DDBJ whole genome shotgun (WGS) entry which is preliminary data.</text>
</comment>
<name>A0A3M9MFQ8_9MICO</name>
<sequence length="231" mass="24473">MDDWWQRVTATTPSPDLRVTLLLALVALGCIAWAPVWRVTRHLVTVAHEGAHGLVALLAGRQLSGIRLHSDSSGLTVSRGRPNGPGMVLTLLAGYLGPSVLGLLVALGIHAGHAVGTLWALLVALALLLLQVRNLYGLWVVLVSAAALAAVTQWLDPTVQAAVAQTICSFLLIAGPWSLIDLQRSRRTGVARRSDPDQLARITRAPGTVWWALLLLISLGCLAAGGALLLR</sequence>
<evidence type="ECO:0000256" key="1">
    <source>
        <dbReference type="SAM" id="Phobius"/>
    </source>
</evidence>
<evidence type="ECO:0000313" key="3">
    <source>
        <dbReference type="Proteomes" id="UP000271678"/>
    </source>
</evidence>
<reference evidence="2 3" key="1">
    <citation type="submission" date="2018-11" db="EMBL/GenBank/DDBJ databases">
        <title>Draft genome of Simplicispira Flexivirga sp. BO-16.</title>
        <authorList>
            <person name="Im W.T."/>
        </authorList>
    </citation>
    <scope>NUCLEOTIDE SEQUENCE [LARGE SCALE GENOMIC DNA]</scope>
    <source>
        <strain evidence="2 3">BO-16</strain>
    </source>
</reference>
<dbReference type="InterPro" id="IPR049500">
    <property type="entry name" value="Peptidase_M50B-like"/>
</dbReference>
<dbReference type="EMBL" id="RJJQ01000003">
    <property type="protein sequence ID" value="RNI24389.1"/>
    <property type="molecule type" value="Genomic_DNA"/>
</dbReference>
<feature type="transmembrane region" description="Helical" evidence="1">
    <location>
        <begin position="209"/>
        <end position="230"/>
    </location>
</feature>
<keyword evidence="3" id="KW-1185">Reference proteome</keyword>
<feature type="transmembrane region" description="Helical" evidence="1">
    <location>
        <begin position="161"/>
        <end position="180"/>
    </location>
</feature>
<feature type="transmembrane region" description="Helical" evidence="1">
    <location>
        <begin position="88"/>
        <end position="107"/>
    </location>
</feature>
<dbReference type="Proteomes" id="UP000271678">
    <property type="component" value="Unassembled WGS sequence"/>
</dbReference>
<feature type="transmembrane region" description="Helical" evidence="1">
    <location>
        <begin position="137"/>
        <end position="155"/>
    </location>
</feature>
<dbReference type="AlphaFoldDB" id="A0A3M9MFQ8"/>
<dbReference type="PANTHER" id="PTHR33979">
    <property type="entry name" value="OS02G0221600 PROTEIN"/>
    <property type="match status" value="1"/>
</dbReference>
<evidence type="ECO:0000313" key="2">
    <source>
        <dbReference type="EMBL" id="RNI24389.1"/>
    </source>
</evidence>
<dbReference type="PANTHER" id="PTHR33979:SF2">
    <property type="entry name" value="PEPTIDASE M50B-LIKE-DOMAIN-CONTAINING PROTEIN"/>
    <property type="match status" value="1"/>
</dbReference>
<gene>
    <name evidence="2" type="ORF">EFY87_05380</name>
</gene>
<feature type="transmembrane region" description="Helical" evidence="1">
    <location>
        <begin position="113"/>
        <end position="130"/>
    </location>
</feature>